<feature type="transmembrane region" description="Helical" evidence="1">
    <location>
        <begin position="12"/>
        <end position="32"/>
    </location>
</feature>
<feature type="transmembrane region" description="Helical" evidence="1">
    <location>
        <begin position="64"/>
        <end position="84"/>
    </location>
</feature>
<feature type="transmembrane region" description="Helical" evidence="1">
    <location>
        <begin position="39"/>
        <end position="58"/>
    </location>
</feature>
<keyword evidence="1" id="KW-0472">Membrane</keyword>
<dbReference type="EMBL" id="JAGSPJ010000001">
    <property type="protein sequence ID" value="MBR7798524.1"/>
    <property type="molecule type" value="Genomic_DNA"/>
</dbReference>
<protein>
    <recommendedName>
        <fullName evidence="4">DUF2975 domain-containing protein</fullName>
    </recommendedName>
</protein>
<keyword evidence="1" id="KW-0812">Transmembrane</keyword>
<proteinExistence type="predicted"/>
<organism evidence="2 3">
    <name type="scientific">Undibacterium fentianense</name>
    <dbReference type="NCBI Taxonomy" id="2828728"/>
    <lineage>
        <taxon>Bacteria</taxon>
        <taxon>Pseudomonadati</taxon>
        <taxon>Pseudomonadota</taxon>
        <taxon>Betaproteobacteria</taxon>
        <taxon>Burkholderiales</taxon>
        <taxon>Oxalobacteraceae</taxon>
        <taxon>Undibacterium</taxon>
    </lineage>
</organism>
<evidence type="ECO:0008006" key="4">
    <source>
        <dbReference type="Google" id="ProtNLM"/>
    </source>
</evidence>
<gene>
    <name evidence="2" type="ORF">KDM90_00685</name>
</gene>
<evidence type="ECO:0000313" key="2">
    <source>
        <dbReference type="EMBL" id="MBR7798524.1"/>
    </source>
</evidence>
<dbReference type="Proteomes" id="UP000678545">
    <property type="component" value="Unassembled WGS sequence"/>
</dbReference>
<reference evidence="2" key="1">
    <citation type="submission" date="2021-04" db="EMBL/GenBank/DDBJ databases">
        <title>novel species isolated from subtropical streams in China.</title>
        <authorList>
            <person name="Lu H."/>
        </authorList>
    </citation>
    <scope>NUCLEOTIDE SEQUENCE</scope>
    <source>
        <strain evidence="2">FT137W</strain>
    </source>
</reference>
<comment type="caution">
    <text evidence="2">The sequence shown here is derived from an EMBL/GenBank/DDBJ whole genome shotgun (WGS) entry which is preliminary data.</text>
</comment>
<evidence type="ECO:0000313" key="3">
    <source>
        <dbReference type="Proteomes" id="UP000678545"/>
    </source>
</evidence>
<keyword evidence="3" id="KW-1185">Reference proteome</keyword>
<name>A0A941E0Q1_9BURK</name>
<keyword evidence="1" id="KW-1133">Transmembrane helix</keyword>
<feature type="transmembrane region" description="Helical" evidence="1">
    <location>
        <begin position="104"/>
        <end position="125"/>
    </location>
</feature>
<feature type="transmembrane region" description="Helical" evidence="1">
    <location>
        <begin position="137"/>
        <end position="155"/>
    </location>
</feature>
<accession>A0A941E0Q1</accession>
<sequence length="169" mass="19098">MDQMRASVNSNLAKLSILIKLLVGILILNLCFDRATQLIPIYTVGGNFSLWNTLMMSLKLPHFWTGLLVPIIYLFALWSASNFLKHFEEQKRFGDETLHLLQKIGADLMYVAMAAILMVPTIEAWINQGGRGVKTDWDIQTVTIGMIGLILKFVAQRARNLQSQLDSFV</sequence>
<evidence type="ECO:0000256" key="1">
    <source>
        <dbReference type="SAM" id="Phobius"/>
    </source>
</evidence>
<dbReference type="AlphaFoldDB" id="A0A941E0Q1"/>
<dbReference type="RefSeq" id="WP_212673695.1">
    <property type="nucleotide sequence ID" value="NZ_JAGSPJ010000001.1"/>
</dbReference>